<dbReference type="AlphaFoldDB" id="A0AA39ITT0"/>
<keyword evidence="3" id="KW-1185">Reference proteome</keyword>
<evidence type="ECO:0000259" key="1">
    <source>
        <dbReference type="Pfam" id="PF00656"/>
    </source>
</evidence>
<proteinExistence type="predicted"/>
<dbReference type="Gene3D" id="3.40.50.1460">
    <property type="match status" value="1"/>
</dbReference>
<protein>
    <recommendedName>
        <fullName evidence="1">Peptidase C14 caspase domain-containing protein</fullName>
    </recommendedName>
</protein>
<reference evidence="2" key="1">
    <citation type="submission" date="2023-06" db="EMBL/GenBank/DDBJ databases">
        <authorList>
            <consortium name="Lawrence Berkeley National Laboratory"/>
            <person name="Ahrendt S."/>
            <person name="Sahu N."/>
            <person name="Indic B."/>
            <person name="Wong-Bajracharya J."/>
            <person name="Merenyi Z."/>
            <person name="Ke H.-M."/>
            <person name="Monk M."/>
            <person name="Kocsube S."/>
            <person name="Drula E."/>
            <person name="Lipzen A."/>
            <person name="Balint B."/>
            <person name="Henrissat B."/>
            <person name="Andreopoulos B."/>
            <person name="Martin F.M."/>
            <person name="Harder C.B."/>
            <person name="Rigling D."/>
            <person name="Ford K.L."/>
            <person name="Foster G.D."/>
            <person name="Pangilinan J."/>
            <person name="Papanicolaou A."/>
            <person name="Barry K."/>
            <person name="LaButti K."/>
            <person name="Viragh M."/>
            <person name="Koriabine M."/>
            <person name="Yan M."/>
            <person name="Riley R."/>
            <person name="Champramary S."/>
            <person name="Plett K.L."/>
            <person name="Tsai I.J."/>
            <person name="Slot J."/>
            <person name="Sipos G."/>
            <person name="Plett J."/>
            <person name="Nagy L.G."/>
            <person name="Grigoriev I.V."/>
        </authorList>
    </citation>
    <scope>NUCLEOTIDE SEQUENCE</scope>
    <source>
        <strain evidence="2">FPL87.14</strain>
    </source>
</reference>
<dbReference type="GO" id="GO:0004197">
    <property type="term" value="F:cysteine-type endopeptidase activity"/>
    <property type="evidence" value="ECO:0007669"/>
    <property type="project" value="InterPro"/>
</dbReference>
<dbReference type="Pfam" id="PF00656">
    <property type="entry name" value="Peptidase_C14"/>
    <property type="match status" value="1"/>
</dbReference>
<evidence type="ECO:0000313" key="3">
    <source>
        <dbReference type="Proteomes" id="UP001175226"/>
    </source>
</evidence>
<organism evidence="2 3">
    <name type="scientific">Armillaria borealis</name>
    <dbReference type="NCBI Taxonomy" id="47425"/>
    <lineage>
        <taxon>Eukaryota</taxon>
        <taxon>Fungi</taxon>
        <taxon>Dikarya</taxon>
        <taxon>Basidiomycota</taxon>
        <taxon>Agaricomycotina</taxon>
        <taxon>Agaricomycetes</taxon>
        <taxon>Agaricomycetidae</taxon>
        <taxon>Agaricales</taxon>
        <taxon>Marasmiineae</taxon>
        <taxon>Physalacriaceae</taxon>
        <taxon>Armillaria</taxon>
    </lineage>
</organism>
<feature type="domain" description="Peptidase C14 caspase" evidence="1">
    <location>
        <begin position="28"/>
        <end position="222"/>
    </location>
</feature>
<accession>A0AA39ITT0</accession>
<name>A0AA39ITT0_9AGAR</name>
<sequence length="251" mass="28455">MDLRIPRDRVQCLLGRDASSFIDHPEASPTRANIIRTLRGLIDNPQIQFDDIIVIYFSGHSTKYIDTNHQDLTVSGGSPQMVQIIEALVPIDEIGEAISDREINSILTQLSRVKGHRITFIVDSDYRGDFPQYTPDEISRMYRPPSPLPHNTIFQVRDESILTNDWRPDTASHVILSSCRAGLQLSRERVFESGYNGVFTEALVRILRSGEMTSKSTYVDLMDAIPRLSGQTPWVGGDHRYSLLWSQDPLQ</sequence>
<gene>
    <name evidence="2" type="ORF">EV421DRAFT_1865635</name>
</gene>
<dbReference type="EMBL" id="JAUEPT010000235">
    <property type="protein sequence ID" value="KAK0429554.1"/>
    <property type="molecule type" value="Genomic_DNA"/>
</dbReference>
<dbReference type="InterPro" id="IPR011600">
    <property type="entry name" value="Pept_C14_caspase"/>
</dbReference>
<evidence type="ECO:0000313" key="2">
    <source>
        <dbReference type="EMBL" id="KAK0429554.1"/>
    </source>
</evidence>
<dbReference type="Proteomes" id="UP001175226">
    <property type="component" value="Unassembled WGS sequence"/>
</dbReference>
<dbReference type="GO" id="GO:0006508">
    <property type="term" value="P:proteolysis"/>
    <property type="evidence" value="ECO:0007669"/>
    <property type="project" value="InterPro"/>
</dbReference>
<comment type="caution">
    <text evidence="2">The sequence shown here is derived from an EMBL/GenBank/DDBJ whole genome shotgun (WGS) entry which is preliminary data.</text>
</comment>